<gene>
    <name evidence="2" type="ORF">T310_8332</name>
</gene>
<organism evidence="2 3">
    <name type="scientific">Rasamsonia emersonii (strain ATCC 16479 / CBS 393.64 / IMI 116815)</name>
    <dbReference type="NCBI Taxonomy" id="1408163"/>
    <lineage>
        <taxon>Eukaryota</taxon>
        <taxon>Fungi</taxon>
        <taxon>Dikarya</taxon>
        <taxon>Ascomycota</taxon>
        <taxon>Pezizomycotina</taxon>
        <taxon>Eurotiomycetes</taxon>
        <taxon>Eurotiomycetidae</taxon>
        <taxon>Eurotiales</taxon>
        <taxon>Trichocomaceae</taxon>
        <taxon>Rasamsonia</taxon>
    </lineage>
</organism>
<dbReference type="GeneID" id="25320592"/>
<feature type="compositionally biased region" description="Polar residues" evidence="1">
    <location>
        <begin position="121"/>
        <end position="130"/>
    </location>
</feature>
<feature type="region of interest" description="Disordered" evidence="1">
    <location>
        <begin position="294"/>
        <end position="356"/>
    </location>
</feature>
<name>A0A0F4YHH4_RASE3</name>
<dbReference type="OrthoDB" id="9975114at2759"/>
<dbReference type="RefSeq" id="XP_013324334.1">
    <property type="nucleotide sequence ID" value="XM_013468880.1"/>
</dbReference>
<feature type="region of interest" description="Disordered" evidence="1">
    <location>
        <begin position="461"/>
        <end position="480"/>
    </location>
</feature>
<proteinExistence type="predicted"/>
<dbReference type="Proteomes" id="UP000053958">
    <property type="component" value="Unassembled WGS sequence"/>
</dbReference>
<keyword evidence="3" id="KW-1185">Reference proteome</keyword>
<feature type="compositionally biased region" description="Basic and acidic residues" evidence="1">
    <location>
        <begin position="313"/>
        <end position="326"/>
    </location>
</feature>
<protein>
    <submittedName>
        <fullName evidence="2">Uncharacterized protein</fullName>
    </submittedName>
</protein>
<comment type="caution">
    <text evidence="2">The sequence shown here is derived from an EMBL/GenBank/DDBJ whole genome shotgun (WGS) entry which is preliminary data.</text>
</comment>
<evidence type="ECO:0000313" key="3">
    <source>
        <dbReference type="Proteomes" id="UP000053958"/>
    </source>
</evidence>
<accession>A0A0F4YHH4</accession>
<feature type="compositionally biased region" description="Polar residues" evidence="1">
    <location>
        <begin position="180"/>
        <end position="211"/>
    </location>
</feature>
<feature type="compositionally biased region" description="Polar residues" evidence="1">
    <location>
        <begin position="229"/>
        <end position="248"/>
    </location>
</feature>
<feature type="region of interest" description="Disordered" evidence="1">
    <location>
        <begin position="121"/>
        <end position="250"/>
    </location>
</feature>
<sequence>GTTAGPAECLKRTPTVHHVGRSIESQRVYSALMKRINQAAAKDGEKVVSAGTVKERLPVPERASSVCSQYSNCSIRHTGSDLSMKTARTSFGTELQLQGVQSRSPLRFDYPGNNCSLSPQQVAQCGQSPSGRRKISLREPESTFFPSTSYAKPKTPSPYRLAMSSIRESEGHSEDETGSVIVSKTANSGSTSDSPSVYSRTPSGHIPSQENLRLDPDAFEPAQPGMATIFTSHGTTYTSPKKASSLTAETRIRPSTEWKSWMNSQINKIDEFESSKLSKGPLSRDHYREETQIDGEAQQAGAADNPPRSASGNEKRASPPRAKESNTSRNVSDRSPLMELKIPAQSNYSRPLSRQTNAPVMAPARVSPSNSLLLCPYQESGGIHHPSSKFTSNPDRFSFAKSNESIETPESPTPRRSLRATREARLQRSSVTRSTIRPIVDRNDAKAVQFRSIRGVHDYGRFTNENTRNPGGTHDPESEMHKQLQGIHSTIDSKRMVELFLSSRRGQRGESEDSGAVFL</sequence>
<evidence type="ECO:0000256" key="1">
    <source>
        <dbReference type="SAM" id="MobiDB-lite"/>
    </source>
</evidence>
<feature type="non-terminal residue" evidence="2">
    <location>
        <position position="1"/>
    </location>
</feature>
<reference evidence="2 3" key="1">
    <citation type="submission" date="2015-04" db="EMBL/GenBank/DDBJ databases">
        <authorList>
            <person name="Heijne W.H."/>
            <person name="Fedorova N.D."/>
            <person name="Nierman W.C."/>
            <person name="Vollebregt A.W."/>
            <person name="Zhao Z."/>
            <person name="Wu L."/>
            <person name="Kumar M."/>
            <person name="Stam H."/>
            <person name="van den Berg M.A."/>
            <person name="Pel H.J."/>
        </authorList>
    </citation>
    <scope>NUCLEOTIDE SEQUENCE [LARGE SCALE GENOMIC DNA]</scope>
    <source>
        <strain evidence="2 3">CBS 393.64</strain>
    </source>
</reference>
<feature type="region of interest" description="Disordered" evidence="1">
    <location>
        <begin position="385"/>
        <end position="430"/>
    </location>
</feature>
<evidence type="ECO:0000313" key="2">
    <source>
        <dbReference type="EMBL" id="KKA17722.1"/>
    </source>
</evidence>
<feature type="compositionally biased region" description="Polar residues" evidence="1">
    <location>
        <begin position="344"/>
        <end position="356"/>
    </location>
</feature>
<dbReference type="STRING" id="1408163.A0A0F4YHH4"/>
<dbReference type="AlphaFoldDB" id="A0A0F4YHH4"/>
<feature type="compositionally biased region" description="Polar residues" evidence="1">
    <location>
        <begin position="388"/>
        <end position="410"/>
    </location>
</feature>
<dbReference type="EMBL" id="LASV01000571">
    <property type="protein sequence ID" value="KKA17722.1"/>
    <property type="molecule type" value="Genomic_DNA"/>
</dbReference>